<accession>X6LBX6</accession>
<proteinExistence type="predicted"/>
<reference evidence="1 2" key="1">
    <citation type="journal article" date="2013" name="Curr. Biol.">
        <title>The Genome of the Foraminiferan Reticulomyxa filosa.</title>
        <authorList>
            <person name="Glockner G."/>
            <person name="Hulsmann N."/>
            <person name="Schleicher M."/>
            <person name="Noegel A.A."/>
            <person name="Eichinger L."/>
            <person name="Gallinger C."/>
            <person name="Pawlowski J."/>
            <person name="Sierra R."/>
            <person name="Euteneuer U."/>
            <person name="Pillet L."/>
            <person name="Moustafa A."/>
            <person name="Platzer M."/>
            <person name="Groth M."/>
            <person name="Szafranski K."/>
            <person name="Schliwa M."/>
        </authorList>
    </citation>
    <scope>NUCLEOTIDE SEQUENCE [LARGE SCALE GENOMIC DNA]</scope>
</reference>
<evidence type="ECO:0000313" key="1">
    <source>
        <dbReference type="EMBL" id="ETN98641.1"/>
    </source>
</evidence>
<sequence>MSTNSIANIKKFHSSFKNVHQEKKETLTMKKSIMKNMSLARLYNKPTLTSGSLRQRGQYEIYLEHKSNELNKWQQPTILFNFFEYIFKM</sequence>
<gene>
    <name evidence="1" type="ORF">RFI_38851</name>
</gene>
<comment type="caution">
    <text evidence="1">The sequence shown here is derived from an EMBL/GenBank/DDBJ whole genome shotgun (WGS) entry which is preliminary data.</text>
</comment>
<protein>
    <submittedName>
        <fullName evidence="1">Uncharacterized protein</fullName>
    </submittedName>
</protein>
<keyword evidence="2" id="KW-1185">Reference proteome</keyword>
<dbReference type="AlphaFoldDB" id="X6LBX6"/>
<evidence type="ECO:0000313" key="2">
    <source>
        <dbReference type="Proteomes" id="UP000023152"/>
    </source>
</evidence>
<dbReference type="Proteomes" id="UP000023152">
    <property type="component" value="Unassembled WGS sequence"/>
</dbReference>
<name>X6LBX6_RETFI</name>
<organism evidence="1 2">
    <name type="scientific">Reticulomyxa filosa</name>
    <dbReference type="NCBI Taxonomy" id="46433"/>
    <lineage>
        <taxon>Eukaryota</taxon>
        <taxon>Sar</taxon>
        <taxon>Rhizaria</taxon>
        <taxon>Retaria</taxon>
        <taxon>Foraminifera</taxon>
        <taxon>Monothalamids</taxon>
        <taxon>Reticulomyxidae</taxon>
        <taxon>Reticulomyxa</taxon>
    </lineage>
</organism>
<dbReference type="EMBL" id="ASPP01046172">
    <property type="protein sequence ID" value="ETN98641.1"/>
    <property type="molecule type" value="Genomic_DNA"/>
</dbReference>